<keyword evidence="3" id="KW-0274">FAD</keyword>
<evidence type="ECO:0000256" key="3">
    <source>
        <dbReference type="ARBA" id="ARBA00022827"/>
    </source>
</evidence>
<comment type="cofactor">
    <cofactor evidence="1">
        <name>FAD</name>
        <dbReference type="ChEBI" id="CHEBI:57692"/>
    </cofactor>
</comment>
<sequence length="506" mass="53409">MAAEKRPADTAVLIVGAGPAGLMLAGELRLAGVEAILVDRLAEPSGESRGLGFNARTMEIFDQRGILPLFSDLATSRAGHFGGLPVDFGVLESGHFGAQGVPQARTEEVLTAWVTGLNMEIRRGWELVGLADDGSGVNARFRTPDGERELRASYLVGCDGGRSTVRRLADFEFTGTAATMELLLADVAGADIHPRPIGSSAPGGMAMCAPLGGGVMRVIMCERTGPARRRTAPPDFEEVAAVWQRLTGEDIRNGTPLWVSSFGNATRQASRYRQGRVLLAGDAAHIHLPAGGQGLNVSVQDAVNLGWKLAAEVLGRAPEGLLDTYHSERHPVGARLLLNTQAQGLLMLGGDAVQPLREVLKELIRYEDVSRHLAGMVSGLDVRYEAGPGDHPLVGRRMPDAEIGPAEGPSRIYPLLRGARGILLDFSDDAGLRGAAAGWADRVDIVTAKVLVSGADEPFAATDAVLLRPDGHVAWAAPGRTALPEALRRWFGAPGPADRGGERGAS</sequence>
<feature type="domain" description="FAD-binding" evidence="4">
    <location>
        <begin position="9"/>
        <end position="337"/>
    </location>
</feature>
<dbReference type="InterPro" id="IPR036188">
    <property type="entry name" value="FAD/NAD-bd_sf"/>
</dbReference>
<dbReference type="RefSeq" id="WP_277751853.1">
    <property type="nucleotide sequence ID" value="NZ_JBFAUK010000019.1"/>
</dbReference>
<dbReference type="PRINTS" id="PR00420">
    <property type="entry name" value="RNGMNOXGNASE"/>
</dbReference>
<dbReference type="InterPro" id="IPR050641">
    <property type="entry name" value="RIFMO-like"/>
</dbReference>
<name>A0ABV3K266_STRON</name>
<dbReference type="GO" id="GO:0004497">
    <property type="term" value="F:monooxygenase activity"/>
    <property type="evidence" value="ECO:0007669"/>
    <property type="project" value="UniProtKB-KW"/>
</dbReference>
<evidence type="ECO:0000256" key="1">
    <source>
        <dbReference type="ARBA" id="ARBA00001974"/>
    </source>
</evidence>
<evidence type="ECO:0000313" key="5">
    <source>
        <dbReference type="EMBL" id="MEV5509251.1"/>
    </source>
</evidence>
<reference evidence="5 6" key="1">
    <citation type="submission" date="2024-06" db="EMBL/GenBank/DDBJ databases">
        <title>The Natural Products Discovery Center: Release of the First 8490 Sequenced Strains for Exploring Actinobacteria Biosynthetic Diversity.</title>
        <authorList>
            <person name="Kalkreuter E."/>
            <person name="Kautsar S.A."/>
            <person name="Yang D."/>
            <person name="Bader C.D."/>
            <person name="Teijaro C.N."/>
            <person name="Fluegel L."/>
            <person name="Davis C.M."/>
            <person name="Simpson J.R."/>
            <person name="Lauterbach L."/>
            <person name="Steele A.D."/>
            <person name="Gui C."/>
            <person name="Meng S."/>
            <person name="Li G."/>
            <person name="Viehrig K."/>
            <person name="Ye F."/>
            <person name="Su P."/>
            <person name="Kiefer A.F."/>
            <person name="Nichols A."/>
            <person name="Cepeda A.J."/>
            <person name="Yan W."/>
            <person name="Fan B."/>
            <person name="Jiang Y."/>
            <person name="Adhikari A."/>
            <person name="Zheng C.-J."/>
            <person name="Schuster L."/>
            <person name="Cowan T.M."/>
            <person name="Smanski M.J."/>
            <person name="Chevrette M.G."/>
            <person name="De Carvalho L.P.S."/>
            <person name="Shen B."/>
        </authorList>
    </citation>
    <scope>NUCLEOTIDE SEQUENCE [LARGE SCALE GENOMIC DNA]</scope>
    <source>
        <strain evidence="5 6">NPDC052347</strain>
    </source>
</reference>
<dbReference type="Gene3D" id="3.40.30.120">
    <property type="match status" value="1"/>
</dbReference>
<dbReference type="SUPFAM" id="SSF51905">
    <property type="entry name" value="FAD/NAD(P)-binding domain"/>
    <property type="match status" value="1"/>
</dbReference>
<proteinExistence type="predicted"/>
<evidence type="ECO:0000256" key="2">
    <source>
        <dbReference type="ARBA" id="ARBA00022630"/>
    </source>
</evidence>
<dbReference type="Pfam" id="PF21274">
    <property type="entry name" value="Rng_hyd_C"/>
    <property type="match status" value="1"/>
</dbReference>
<evidence type="ECO:0000259" key="4">
    <source>
        <dbReference type="Pfam" id="PF01494"/>
    </source>
</evidence>
<dbReference type="Gene3D" id="3.50.50.60">
    <property type="entry name" value="FAD/NAD(P)-binding domain"/>
    <property type="match status" value="1"/>
</dbReference>
<gene>
    <name evidence="5" type="ORF">AB0L16_22930</name>
</gene>
<keyword evidence="5" id="KW-0560">Oxidoreductase</keyword>
<evidence type="ECO:0000313" key="6">
    <source>
        <dbReference type="Proteomes" id="UP001552594"/>
    </source>
</evidence>
<dbReference type="PANTHER" id="PTHR43004:SF19">
    <property type="entry name" value="BINDING MONOOXYGENASE, PUTATIVE (JCVI)-RELATED"/>
    <property type="match status" value="1"/>
</dbReference>
<dbReference type="Pfam" id="PF01494">
    <property type="entry name" value="FAD_binding_3"/>
    <property type="match status" value="1"/>
</dbReference>
<keyword evidence="5" id="KW-0503">Monooxygenase</keyword>
<dbReference type="EMBL" id="JBFAUK010000019">
    <property type="protein sequence ID" value="MEV5509251.1"/>
    <property type="molecule type" value="Genomic_DNA"/>
</dbReference>
<keyword evidence="2" id="KW-0285">Flavoprotein</keyword>
<dbReference type="Proteomes" id="UP001552594">
    <property type="component" value="Unassembled WGS sequence"/>
</dbReference>
<comment type="caution">
    <text evidence="5">The sequence shown here is derived from an EMBL/GenBank/DDBJ whole genome shotgun (WGS) entry which is preliminary data.</text>
</comment>
<protein>
    <submittedName>
        <fullName evidence="5">FAD-dependent monooxygenase</fullName>
    </submittedName>
</protein>
<keyword evidence="6" id="KW-1185">Reference proteome</keyword>
<organism evidence="5 6">
    <name type="scientific">Streptomyces orinoci</name>
    <name type="common">Streptoverticillium orinoci</name>
    <dbReference type="NCBI Taxonomy" id="67339"/>
    <lineage>
        <taxon>Bacteria</taxon>
        <taxon>Bacillati</taxon>
        <taxon>Actinomycetota</taxon>
        <taxon>Actinomycetes</taxon>
        <taxon>Kitasatosporales</taxon>
        <taxon>Streptomycetaceae</taxon>
        <taxon>Streptomyces</taxon>
    </lineage>
</organism>
<dbReference type="InterPro" id="IPR002938">
    <property type="entry name" value="FAD-bd"/>
</dbReference>
<dbReference type="Gene3D" id="3.30.70.2450">
    <property type="match status" value="1"/>
</dbReference>
<dbReference type="PANTHER" id="PTHR43004">
    <property type="entry name" value="TRK SYSTEM POTASSIUM UPTAKE PROTEIN"/>
    <property type="match status" value="1"/>
</dbReference>
<accession>A0ABV3K266</accession>